<dbReference type="InterPro" id="IPR025847">
    <property type="entry name" value="MEDS_domain"/>
</dbReference>
<dbReference type="SUPFAM" id="SSF52091">
    <property type="entry name" value="SpoIIaa-like"/>
    <property type="match status" value="1"/>
</dbReference>
<accession>A0A4R7VFC2</accession>
<feature type="domain" description="STAS" evidence="1">
    <location>
        <begin position="174"/>
        <end position="257"/>
    </location>
</feature>
<organism evidence="2 3">
    <name type="scientific">Actinophytocola oryzae</name>
    <dbReference type="NCBI Taxonomy" id="502181"/>
    <lineage>
        <taxon>Bacteria</taxon>
        <taxon>Bacillati</taxon>
        <taxon>Actinomycetota</taxon>
        <taxon>Actinomycetes</taxon>
        <taxon>Pseudonocardiales</taxon>
        <taxon>Pseudonocardiaceae</taxon>
    </lineage>
</organism>
<dbReference type="RefSeq" id="WP_166664245.1">
    <property type="nucleotide sequence ID" value="NZ_SOCP01000009.1"/>
</dbReference>
<proteinExistence type="predicted"/>
<name>A0A4R7VFC2_9PSEU</name>
<dbReference type="InterPro" id="IPR002645">
    <property type="entry name" value="STAS_dom"/>
</dbReference>
<evidence type="ECO:0000313" key="3">
    <source>
        <dbReference type="Proteomes" id="UP000294927"/>
    </source>
</evidence>
<dbReference type="Proteomes" id="UP000294927">
    <property type="component" value="Unassembled WGS sequence"/>
</dbReference>
<dbReference type="InterPro" id="IPR036513">
    <property type="entry name" value="STAS_dom_sf"/>
</dbReference>
<protein>
    <submittedName>
        <fullName evidence="2">STAS domain-containing protein</fullName>
    </submittedName>
</protein>
<dbReference type="AlphaFoldDB" id="A0A4R7VFC2"/>
<reference evidence="2 3" key="1">
    <citation type="submission" date="2019-03" db="EMBL/GenBank/DDBJ databases">
        <title>Genomic Encyclopedia of Archaeal and Bacterial Type Strains, Phase II (KMG-II): from individual species to whole genera.</title>
        <authorList>
            <person name="Goeker M."/>
        </authorList>
    </citation>
    <scope>NUCLEOTIDE SEQUENCE [LARGE SCALE GENOMIC DNA]</scope>
    <source>
        <strain evidence="2 3">DSM 45499</strain>
    </source>
</reference>
<dbReference type="PROSITE" id="PS50801">
    <property type="entry name" value="STAS"/>
    <property type="match status" value="1"/>
</dbReference>
<dbReference type="Pfam" id="PF14417">
    <property type="entry name" value="MEDS"/>
    <property type="match status" value="1"/>
</dbReference>
<comment type="caution">
    <text evidence="2">The sequence shown here is derived from an EMBL/GenBank/DDBJ whole genome shotgun (WGS) entry which is preliminary data.</text>
</comment>
<gene>
    <name evidence="2" type="ORF">CLV71_109175</name>
</gene>
<evidence type="ECO:0000313" key="2">
    <source>
        <dbReference type="EMBL" id="TDV47940.1"/>
    </source>
</evidence>
<dbReference type="EMBL" id="SOCP01000009">
    <property type="protein sequence ID" value="TDV47940.1"/>
    <property type="molecule type" value="Genomic_DNA"/>
</dbReference>
<dbReference type="Gene3D" id="3.30.750.24">
    <property type="entry name" value="STAS domain"/>
    <property type="match status" value="1"/>
</dbReference>
<keyword evidence="3" id="KW-1185">Reference proteome</keyword>
<sequence length="257" mass="28298">MAPEQDLADSTRTDRHVGLVVDSQREFDELVRPLFFDGQRSGEKLVVFGSGQQFHAGEISHNERWPANGVETELRREVEAARRQGYRGVRVLADMCDIGMTPLSTRDLIAFELALDRTVNDLDATMLCFYRNHMFAPDAVAAAMSAHAQGYGANSGDLGFRMWSDAAGGWHVCGAVDLTNVTSFRAALQSAASESSVLRLSFAELRFLDLTGLQVIADLVESAPGMSLQVESSSHSFRRCWEMLGYDETCPRAEIVA</sequence>
<evidence type="ECO:0000259" key="1">
    <source>
        <dbReference type="PROSITE" id="PS50801"/>
    </source>
</evidence>